<proteinExistence type="predicted"/>
<accession>A0A317YHU1</accession>
<dbReference type="Proteomes" id="UP000251960">
    <property type="component" value="Chromosome 1"/>
</dbReference>
<protein>
    <submittedName>
        <fullName evidence="2">Uncharacterized protein</fullName>
    </submittedName>
</protein>
<organism evidence="2">
    <name type="scientific">Zea mays</name>
    <name type="common">Maize</name>
    <dbReference type="NCBI Taxonomy" id="4577"/>
    <lineage>
        <taxon>Eukaryota</taxon>
        <taxon>Viridiplantae</taxon>
        <taxon>Streptophyta</taxon>
        <taxon>Embryophyta</taxon>
        <taxon>Tracheophyta</taxon>
        <taxon>Spermatophyta</taxon>
        <taxon>Magnoliopsida</taxon>
        <taxon>Liliopsida</taxon>
        <taxon>Poales</taxon>
        <taxon>Poaceae</taxon>
        <taxon>PACMAD clade</taxon>
        <taxon>Panicoideae</taxon>
        <taxon>Andropogonodae</taxon>
        <taxon>Andropogoneae</taxon>
        <taxon>Tripsacinae</taxon>
        <taxon>Zea</taxon>
    </lineage>
</organism>
<comment type="caution">
    <text evidence="2">The sequence shown here is derived from an EMBL/GenBank/DDBJ whole genome shotgun (WGS) entry which is preliminary data.</text>
</comment>
<evidence type="ECO:0000313" key="2">
    <source>
        <dbReference type="EMBL" id="PWZ58268.1"/>
    </source>
</evidence>
<reference evidence="2" key="1">
    <citation type="journal article" date="2018" name="Nat. Genet.">
        <title>Extensive intraspecific gene order and gene structural variations between Mo17 and other maize genomes.</title>
        <authorList>
            <person name="Sun S."/>
            <person name="Zhou Y."/>
            <person name="Chen J."/>
            <person name="Shi J."/>
            <person name="Zhao H."/>
            <person name="Zhao H."/>
            <person name="Song W."/>
            <person name="Zhang M."/>
            <person name="Cui Y."/>
            <person name="Dong X."/>
            <person name="Liu H."/>
            <person name="Ma X."/>
            <person name="Jiao Y."/>
            <person name="Wang B."/>
            <person name="Wei X."/>
            <person name="Stein J.C."/>
            <person name="Glaubitz J.C."/>
            <person name="Lu F."/>
            <person name="Yu G."/>
            <person name="Liang C."/>
            <person name="Fengler K."/>
            <person name="Li B."/>
            <person name="Rafalski A."/>
            <person name="Schnable P.S."/>
            <person name="Ware D.H."/>
            <person name="Buckler E.S."/>
            <person name="Lai J."/>
        </authorList>
    </citation>
    <scope>NUCLEOTIDE SEQUENCE [LARGE SCALE GENOMIC DNA]</scope>
    <source>
        <tissue evidence="2">Seedling</tissue>
    </source>
</reference>
<name>A0A317YHU1_MAIZE</name>
<evidence type="ECO:0000256" key="1">
    <source>
        <dbReference type="SAM" id="MobiDB-lite"/>
    </source>
</evidence>
<feature type="region of interest" description="Disordered" evidence="1">
    <location>
        <begin position="24"/>
        <end position="47"/>
    </location>
</feature>
<sequence length="47" mass="5118">MVDTSFDWTILKYPQIGCNLRMKASDRTSGGVGPSMDTIEKTPGGVR</sequence>
<gene>
    <name evidence="2" type="ORF">Zm00014a_008851</name>
</gene>
<dbReference type="EMBL" id="NCVQ01000001">
    <property type="protein sequence ID" value="PWZ58268.1"/>
    <property type="molecule type" value="Genomic_DNA"/>
</dbReference>
<dbReference type="AlphaFoldDB" id="A0A317YHU1"/>